<dbReference type="PANTHER" id="PTHR11069:SF23">
    <property type="entry name" value="LYSOSOMAL ACID GLUCOSYLCERAMIDASE"/>
    <property type="match status" value="1"/>
</dbReference>
<evidence type="ECO:0000313" key="8">
    <source>
        <dbReference type="EMBL" id="RMZ05791.1"/>
    </source>
</evidence>
<feature type="compositionally biased region" description="Acidic residues" evidence="5">
    <location>
        <begin position="794"/>
        <end position="867"/>
    </location>
</feature>
<feature type="compositionally biased region" description="Basic and acidic residues" evidence="5">
    <location>
        <begin position="781"/>
        <end position="793"/>
    </location>
</feature>
<dbReference type="Proteomes" id="UP000280598">
    <property type="component" value="Unassembled WGS sequence"/>
</dbReference>
<evidence type="ECO:0000256" key="1">
    <source>
        <dbReference type="ARBA" id="ARBA00005382"/>
    </source>
</evidence>
<feature type="chain" id="PRO_5018240524" description="Glycosyl hydrolase family 30 TIM-barrel domain-containing protein" evidence="6">
    <location>
        <begin position="20"/>
        <end position="1441"/>
    </location>
</feature>
<evidence type="ECO:0000259" key="7">
    <source>
        <dbReference type="Pfam" id="PF02055"/>
    </source>
</evidence>
<protein>
    <recommendedName>
        <fullName evidence="7">Glycosyl hydrolase family 30 TIM-barrel domain-containing protein</fullName>
    </recommendedName>
</protein>
<evidence type="ECO:0000256" key="2">
    <source>
        <dbReference type="ARBA" id="ARBA00022729"/>
    </source>
</evidence>
<keyword evidence="4" id="KW-0326">Glycosidase</keyword>
<dbReference type="VEuPathDB" id="FungiDB:BTJ68_04522"/>
<organism evidence="8 9">
    <name type="scientific">Hortaea werneckii</name>
    <name type="common">Black yeast</name>
    <name type="synonym">Cladosporium werneckii</name>
    <dbReference type="NCBI Taxonomy" id="91943"/>
    <lineage>
        <taxon>Eukaryota</taxon>
        <taxon>Fungi</taxon>
        <taxon>Dikarya</taxon>
        <taxon>Ascomycota</taxon>
        <taxon>Pezizomycotina</taxon>
        <taxon>Dothideomycetes</taxon>
        <taxon>Dothideomycetidae</taxon>
        <taxon>Mycosphaerellales</taxon>
        <taxon>Teratosphaeriaceae</taxon>
        <taxon>Hortaea</taxon>
    </lineage>
</organism>
<feature type="domain" description="Glycosyl hydrolase family 30 TIM-barrel" evidence="7">
    <location>
        <begin position="111"/>
        <end position="448"/>
    </location>
</feature>
<name>A0A3M7GX99_HORWE</name>
<keyword evidence="3 4" id="KW-0378">Hydrolase</keyword>
<feature type="compositionally biased region" description="Low complexity" evidence="5">
    <location>
        <begin position="871"/>
        <end position="890"/>
    </location>
</feature>
<evidence type="ECO:0000256" key="3">
    <source>
        <dbReference type="ARBA" id="ARBA00022801"/>
    </source>
</evidence>
<evidence type="ECO:0000256" key="4">
    <source>
        <dbReference type="RuleBase" id="RU361188"/>
    </source>
</evidence>
<dbReference type="GO" id="GO:0006680">
    <property type="term" value="P:glucosylceramide catabolic process"/>
    <property type="evidence" value="ECO:0007669"/>
    <property type="project" value="TreeGrafter"/>
</dbReference>
<dbReference type="PANTHER" id="PTHR11069">
    <property type="entry name" value="GLUCOSYLCERAMIDASE"/>
    <property type="match status" value="1"/>
</dbReference>
<feature type="compositionally biased region" description="Polar residues" evidence="5">
    <location>
        <begin position="628"/>
        <end position="641"/>
    </location>
</feature>
<dbReference type="GO" id="GO:0016020">
    <property type="term" value="C:membrane"/>
    <property type="evidence" value="ECO:0007669"/>
    <property type="project" value="GOC"/>
</dbReference>
<feature type="compositionally biased region" description="Basic and acidic residues" evidence="5">
    <location>
        <begin position="683"/>
        <end position="692"/>
    </location>
</feature>
<sequence length="1441" mass="158683">MAVTLSALLLPVFSKSALAQWPSIQDYGSSGGSGPVGGIGDEQHPVTEPLSFVTDSLIPIPGTNTSTRQLAKGVPPVLLQNNQSQASDCSAVRRSVVVDATENGAQQEMLGFGSAWTDSAVEVFDELEEPLRRQVMNDLFGQDGNNQGFMRHTIGSSDLSYHQYSYDDNGPGFNEGQPDPTLANFEYTAMMGEIKGDVFLFGAPWSLPGWMKNNGLFVAPTVSDYSTSTHFLWNNSLNPEYIPSAIQYFARYVDAFKQLGVTINGVSAQNEPLNYIGGTTTMYLDAVDEANMLLRGLGGLMHQRDVKFMAYDHNTDQPVYPARVLQGAGTDNVDAIVWHCYQGPVADYAVLDDLHLFSPKTVQFMTECSNTGATAGSTNYWVAQNFIPAVQHGASGASMWVMATNEDFGPRSPYGGCDTCLPSIFVNSSSHYEKTIDYYMIGHFSRFIRRGAINHQVVSGNTGTGTSWSSQFWILAERNPDGGWAVVMMNNNPDDQLVTLSFIGSLNVSRLRKLNAILLSMLLLSKHRHCVLAKSRVHAIQRRFLHDKQFNMVLEKLSVNLPRATSSQPGPAAKPARTPSTSNATIGNAGSPLKGASMRGGSAAAAPFKRPTMSEHAAEKARLERQQQVEVQPSGRKSTSPIPEEDELLSVAEKPGDGVLSLGSAPDMKRKKKTGSAASAKEVVYKPSDRMSKTQAPRPGAANVNRSNGGVPVPAASSHVLEAGGDSDDEPLRKKAKTANAQADDVDGEGGVPVSEPRRNPTRRGRAQVVEAPASLQSGPERARGKGKAKELSPEPEESESTSSGDDELGSEDEESEFEGLGDGEPDPKDEEYVGDDDIDPEKELQEQLDDEVADEESGDEESEPEPQPEPSTSRRVTRATAARTPIAKAQAKKRGRHRLPRNAARFEGVIDVGLLADKISPLTPEQREQGLAEFDQDARYSLEARKQLAQDVANEVVQDSPMSNVMVDFYLDNDVDLLIGLLKKHISEDRRAVIGRREADADEVFARLPAPTKEELSQAFCYLGRLVSKGSADIADESPEKVIYGGSASSAHTFGGFSRWRHYLGQRRGTCNPEVSYWTRLLVKEKYRPQLRIVAGMDKIRVAPEVVTFVEGFLVDFFETMHEGYQPEPGSISARFHTRAYEDAWKAAVPPRRKAFAAHGGANHAHPLKQGISRMSPKFKYVKHTLGYKCPVEVCDVDRSGDKFKTGFWRLNYLRFVDAEFICDTCYKCARSHMKDEKLSDHSQIEEVKFNTARQKRLARHGMLGSNKGKARKLEALRDPHCYGCSEEGTEIVWKSGKHVSNIANNPWPDLVNSPIVCHNCSSYYTTFMRRGKRREGKKDLTPVEILESRRVAVARGGMGEKEYQITKVQQGLCYARHPDGHIPSGAHRTWCKWIVGDDKLAYICKGCDGSVRKRTDPGDARSRIEELRAKFEQDPWFTH</sequence>
<comment type="similarity">
    <text evidence="1 4">Belongs to the glycosyl hydrolase 30 family.</text>
</comment>
<dbReference type="InterPro" id="IPR017853">
    <property type="entry name" value="GH"/>
</dbReference>
<reference evidence="8 9" key="1">
    <citation type="journal article" date="2018" name="BMC Genomics">
        <title>Genomic evidence for intraspecific hybridization in a clonal and extremely halotolerant yeast.</title>
        <authorList>
            <person name="Gostincar C."/>
            <person name="Stajich J.E."/>
            <person name="Zupancic J."/>
            <person name="Zalar P."/>
            <person name="Gunde-Cimerman N."/>
        </authorList>
    </citation>
    <scope>NUCLEOTIDE SEQUENCE [LARGE SCALE GENOMIC DNA]</scope>
    <source>
        <strain evidence="8 9">EXF-562</strain>
    </source>
</reference>
<dbReference type="Pfam" id="PF02055">
    <property type="entry name" value="Glyco_hydro_30"/>
    <property type="match status" value="1"/>
</dbReference>
<dbReference type="InterPro" id="IPR001139">
    <property type="entry name" value="Glyco_hydro_30"/>
</dbReference>
<dbReference type="GO" id="GO:0004348">
    <property type="term" value="F:glucosylceramidase activity"/>
    <property type="evidence" value="ECO:0007669"/>
    <property type="project" value="InterPro"/>
</dbReference>
<evidence type="ECO:0000256" key="5">
    <source>
        <dbReference type="SAM" id="MobiDB-lite"/>
    </source>
</evidence>
<feature type="compositionally biased region" description="Basic and acidic residues" evidence="5">
    <location>
        <begin position="612"/>
        <end position="627"/>
    </location>
</feature>
<feature type="compositionally biased region" description="Low complexity" evidence="5">
    <location>
        <begin position="595"/>
        <end position="606"/>
    </location>
</feature>
<gene>
    <name evidence="8" type="ORF">D0860_05806</name>
</gene>
<dbReference type="InterPro" id="IPR033453">
    <property type="entry name" value="Glyco_hydro_30_TIM-barrel"/>
</dbReference>
<proteinExistence type="inferred from homology"/>
<keyword evidence="2 6" id="KW-0732">Signal</keyword>
<evidence type="ECO:0000313" key="9">
    <source>
        <dbReference type="Proteomes" id="UP000280598"/>
    </source>
</evidence>
<feature type="compositionally biased region" description="Basic residues" evidence="5">
    <location>
        <begin position="891"/>
        <end position="901"/>
    </location>
</feature>
<evidence type="ECO:0000256" key="6">
    <source>
        <dbReference type="SAM" id="SignalP"/>
    </source>
</evidence>
<feature type="region of interest" description="Disordered" evidence="5">
    <location>
        <begin position="563"/>
        <end position="901"/>
    </location>
</feature>
<dbReference type="SUPFAM" id="SSF51445">
    <property type="entry name" value="(Trans)glycosidases"/>
    <property type="match status" value="1"/>
</dbReference>
<dbReference type="EMBL" id="QWIS01000122">
    <property type="protein sequence ID" value="RMZ05791.1"/>
    <property type="molecule type" value="Genomic_DNA"/>
</dbReference>
<feature type="compositionally biased region" description="Polar residues" evidence="5">
    <location>
        <begin position="578"/>
        <end position="588"/>
    </location>
</feature>
<feature type="signal peptide" evidence="6">
    <location>
        <begin position="1"/>
        <end position="19"/>
    </location>
</feature>
<dbReference type="Gene3D" id="3.20.20.80">
    <property type="entry name" value="Glycosidases"/>
    <property type="match status" value="1"/>
</dbReference>
<accession>A0A3M7GX99</accession>
<comment type="caution">
    <text evidence="8">The sequence shown here is derived from an EMBL/GenBank/DDBJ whole genome shotgun (WGS) entry which is preliminary data.</text>
</comment>